<dbReference type="OrthoDB" id="111943at2157"/>
<feature type="transmembrane region" description="Helical" evidence="12">
    <location>
        <begin position="71"/>
        <end position="91"/>
    </location>
</feature>
<evidence type="ECO:0000256" key="12">
    <source>
        <dbReference type="SAM" id="Phobius"/>
    </source>
</evidence>
<evidence type="ECO:0000256" key="2">
    <source>
        <dbReference type="ARBA" id="ARBA00009137"/>
    </source>
</evidence>
<evidence type="ECO:0000256" key="4">
    <source>
        <dbReference type="ARBA" id="ARBA00022475"/>
    </source>
</evidence>
<dbReference type="PANTHER" id="PTHR32024">
    <property type="entry name" value="TRK SYSTEM POTASSIUM UPTAKE PROTEIN TRKG-RELATED"/>
    <property type="match status" value="1"/>
</dbReference>
<comment type="subcellular location">
    <subcellularLocation>
        <location evidence="1">Cell inner membrane</location>
        <topology evidence="1">Multi-pass membrane protein</topology>
    </subcellularLocation>
</comment>
<feature type="transmembrane region" description="Helical" evidence="12">
    <location>
        <begin position="415"/>
        <end position="439"/>
    </location>
</feature>
<keyword evidence="3" id="KW-0813">Transport</keyword>
<evidence type="ECO:0000256" key="1">
    <source>
        <dbReference type="ARBA" id="ARBA00004429"/>
    </source>
</evidence>
<reference evidence="13 14" key="1">
    <citation type="submission" date="2016-10" db="EMBL/GenBank/DDBJ databases">
        <authorList>
            <person name="de Groot N.N."/>
        </authorList>
    </citation>
    <scope>NUCLEOTIDE SEQUENCE [LARGE SCALE GENOMIC DNA]</scope>
    <source>
        <strain evidence="13 14">CGMCC 1.10457</strain>
    </source>
</reference>
<sequence>MAIYVEWRQSVSLTGTVVKWLAVAMVVPLLTGLVYGEDTLVFVASMAVAVAVGWGLEQVDDSDDLGTREALLFVALAWFAVSVVGAVPYVLAGWMDPAPSTLAHPVNALFESTSGFTTTGATVAGEISFDRHSHALLIWRQLTQWLGGMGIIVLMIAILPEAAVNGAQLMDSEAPGPRLQKLTPRIAETARVLWLVYLAFTVLYVLLLLLLHYGGLAPEMNVYSAIAHAFTTLPTGGFSPQAESIAYFSPVVQWLVIPFMLVAGVNFALFWHLLNRDVDLFFGDPEFRAYLGANVVISVVLFVLLFLGAAPTLEIGGTTAGNLENALRQAAFQVASLLNSTGYATSDFAKWDAGSQIVLLFAMFVGGSAGSTGGGVKVVRWLVVMKVLRRELFTAAHPEAVTPIRLGKHVIDEDAVRGVLGFTLLYLVLYVVGTVFLALDASRVGLAITPLEATSASLATLGNIGPGFGFLGPFGSYVSFPATSKLFMVFLMLVGRLEIIPVLALFTGGFWRR</sequence>
<keyword evidence="9 12" id="KW-1133">Transmembrane helix</keyword>
<keyword evidence="8" id="KW-0630">Potassium</keyword>
<dbReference type="GO" id="GO:0005886">
    <property type="term" value="C:plasma membrane"/>
    <property type="evidence" value="ECO:0007669"/>
    <property type="project" value="UniProtKB-SubCell"/>
</dbReference>
<keyword evidence="4" id="KW-1003">Cell membrane</keyword>
<evidence type="ECO:0000313" key="14">
    <source>
        <dbReference type="Proteomes" id="UP000199062"/>
    </source>
</evidence>
<feature type="transmembrane region" description="Helical" evidence="12">
    <location>
        <begin position="357"/>
        <end position="383"/>
    </location>
</feature>
<name>A0A1I6KS44_9EURY</name>
<evidence type="ECO:0000313" key="13">
    <source>
        <dbReference type="EMBL" id="SFR94021.1"/>
    </source>
</evidence>
<evidence type="ECO:0000256" key="11">
    <source>
        <dbReference type="ARBA" id="ARBA00023136"/>
    </source>
</evidence>
<feature type="transmembrane region" description="Helical" evidence="12">
    <location>
        <begin position="145"/>
        <end position="170"/>
    </location>
</feature>
<dbReference type="AlphaFoldDB" id="A0A1I6KS44"/>
<gene>
    <name evidence="13" type="ORF">SAMN05216559_1428</name>
</gene>
<keyword evidence="7 12" id="KW-0812">Transmembrane</keyword>
<evidence type="ECO:0000256" key="10">
    <source>
        <dbReference type="ARBA" id="ARBA00023065"/>
    </source>
</evidence>
<dbReference type="InterPro" id="IPR003445">
    <property type="entry name" value="Cat_transpt"/>
</dbReference>
<keyword evidence="14" id="KW-1185">Reference proteome</keyword>
<evidence type="ECO:0000256" key="6">
    <source>
        <dbReference type="ARBA" id="ARBA00022538"/>
    </source>
</evidence>
<evidence type="ECO:0000256" key="8">
    <source>
        <dbReference type="ARBA" id="ARBA00022958"/>
    </source>
</evidence>
<dbReference type="Pfam" id="PF02386">
    <property type="entry name" value="TrkH"/>
    <property type="match status" value="1"/>
</dbReference>
<keyword evidence="6" id="KW-0633">Potassium transport</keyword>
<dbReference type="RefSeq" id="WP_089815219.1">
    <property type="nucleotide sequence ID" value="NZ_FOZK01000001.1"/>
</dbReference>
<feature type="transmembrane region" description="Helical" evidence="12">
    <location>
        <begin position="12"/>
        <end position="34"/>
    </location>
</feature>
<feature type="transmembrane region" description="Helical" evidence="12">
    <location>
        <begin position="251"/>
        <end position="275"/>
    </location>
</feature>
<feature type="transmembrane region" description="Helical" evidence="12">
    <location>
        <begin position="191"/>
        <end position="213"/>
    </location>
</feature>
<protein>
    <submittedName>
        <fullName evidence="13">Trk system potassium uptake protein TrkH</fullName>
    </submittedName>
</protein>
<accession>A0A1I6KS44</accession>
<dbReference type="PANTHER" id="PTHR32024:SF2">
    <property type="entry name" value="TRK SYSTEM POTASSIUM UPTAKE PROTEIN TRKG-RELATED"/>
    <property type="match status" value="1"/>
</dbReference>
<dbReference type="Proteomes" id="UP000199062">
    <property type="component" value="Unassembled WGS sequence"/>
</dbReference>
<keyword evidence="11 12" id="KW-0472">Membrane</keyword>
<dbReference type="EMBL" id="FOZK01000001">
    <property type="protein sequence ID" value="SFR94021.1"/>
    <property type="molecule type" value="Genomic_DNA"/>
</dbReference>
<proteinExistence type="inferred from homology"/>
<evidence type="ECO:0000256" key="7">
    <source>
        <dbReference type="ARBA" id="ARBA00022692"/>
    </source>
</evidence>
<feature type="transmembrane region" description="Helical" evidence="12">
    <location>
        <begin position="287"/>
        <end position="309"/>
    </location>
</feature>
<feature type="transmembrane region" description="Helical" evidence="12">
    <location>
        <begin position="40"/>
        <end position="59"/>
    </location>
</feature>
<dbReference type="GO" id="GO:0015379">
    <property type="term" value="F:potassium:chloride symporter activity"/>
    <property type="evidence" value="ECO:0007669"/>
    <property type="project" value="InterPro"/>
</dbReference>
<dbReference type="PIRSF" id="PIRSF006247">
    <property type="entry name" value="TrkH"/>
    <property type="match status" value="1"/>
</dbReference>
<organism evidence="13 14">
    <name type="scientific">Halomicrobium zhouii</name>
    <dbReference type="NCBI Taxonomy" id="767519"/>
    <lineage>
        <taxon>Archaea</taxon>
        <taxon>Methanobacteriati</taxon>
        <taxon>Methanobacteriota</taxon>
        <taxon>Stenosarchaea group</taxon>
        <taxon>Halobacteria</taxon>
        <taxon>Halobacteriales</taxon>
        <taxon>Haloarculaceae</taxon>
        <taxon>Halomicrobium</taxon>
    </lineage>
</organism>
<feature type="transmembrane region" description="Helical" evidence="12">
    <location>
        <begin position="486"/>
        <end position="511"/>
    </location>
</feature>
<evidence type="ECO:0000256" key="9">
    <source>
        <dbReference type="ARBA" id="ARBA00022989"/>
    </source>
</evidence>
<comment type="similarity">
    <text evidence="2">Belongs to the TrkH potassium transport family.</text>
</comment>
<dbReference type="STRING" id="767519.SAMN05216559_1428"/>
<dbReference type="InterPro" id="IPR004772">
    <property type="entry name" value="TrkH"/>
</dbReference>
<evidence type="ECO:0000256" key="3">
    <source>
        <dbReference type="ARBA" id="ARBA00022448"/>
    </source>
</evidence>
<keyword evidence="5" id="KW-0997">Cell inner membrane</keyword>
<keyword evidence="10" id="KW-0406">Ion transport</keyword>
<evidence type="ECO:0000256" key="5">
    <source>
        <dbReference type="ARBA" id="ARBA00022519"/>
    </source>
</evidence>